<dbReference type="Proteomes" id="UP000198577">
    <property type="component" value="Unassembled WGS sequence"/>
</dbReference>
<proteinExistence type="predicted"/>
<accession>A0A1I5YEK6</accession>
<dbReference type="EMBL" id="FOXR01000043">
    <property type="protein sequence ID" value="SFQ42550.1"/>
    <property type="molecule type" value="Genomic_DNA"/>
</dbReference>
<keyword evidence="2" id="KW-1185">Reference proteome</keyword>
<protein>
    <submittedName>
        <fullName evidence="1">Uncharacterized protein</fullName>
    </submittedName>
</protein>
<dbReference type="AlphaFoldDB" id="A0A1I5YEK6"/>
<evidence type="ECO:0000313" key="2">
    <source>
        <dbReference type="Proteomes" id="UP000198577"/>
    </source>
</evidence>
<reference evidence="1 2" key="1">
    <citation type="submission" date="2016-10" db="EMBL/GenBank/DDBJ databases">
        <authorList>
            <person name="de Groot N.N."/>
        </authorList>
    </citation>
    <scope>NUCLEOTIDE SEQUENCE [LARGE SCALE GENOMIC DNA]</scope>
    <source>
        <strain evidence="1 2">DSM 20678</strain>
    </source>
</reference>
<name>A0A1I5YEK6_9FIRM</name>
<gene>
    <name evidence="1" type="ORF">SAMN05444406_14315</name>
</gene>
<organism evidence="1 2">
    <name type="scientific">Caldicoprobacter faecalis</name>
    <dbReference type="NCBI Taxonomy" id="937334"/>
    <lineage>
        <taxon>Bacteria</taxon>
        <taxon>Bacillati</taxon>
        <taxon>Bacillota</taxon>
        <taxon>Clostridia</taxon>
        <taxon>Caldicoprobacterales</taxon>
        <taxon>Caldicoprobacteraceae</taxon>
        <taxon>Caldicoprobacter</taxon>
    </lineage>
</organism>
<sequence length="185" mass="21361">MKENFKRKSGISEGNLWERDIRELEALRRQALLRVLATTNLAYMAPYLSLARTMDVKMSAGSKVTIQIQAGDTLPQEGYIVVYLRTSTSIDALTHKKNIENVLYTFRNLSSQAFEPFVNISRTGEYQEVFAYSNDEEFLVEKIDGDDKIVLQEMKKMAVEKRMHSLVRFIDLIERAVDRASDKRE</sequence>
<dbReference type="RefSeq" id="WP_025747794.1">
    <property type="nucleotide sequence ID" value="NZ_FOXR01000043.1"/>
</dbReference>
<evidence type="ECO:0000313" key="1">
    <source>
        <dbReference type="EMBL" id="SFQ42550.1"/>
    </source>
</evidence>
<dbReference type="STRING" id="937334.SAMN05444406_14315"/>